<dbReference type="GO" id="GO:0003735">
    <property type="term" value="F:structural constituent of ribosome"/>
    <property type="evidence" value="ECO:0007669"/>
    <property type="project" value="InterPro"/>
</dbReference>
<evidence type="ECO:0000313" key="2">
    <source>
        <dbReference type="Proteomes" id="UP000289738"/>
    </source>
</evidence>
<dbReference type="PANTHER" id="PTHR10792:SF8">
    <property type="entry name" value="RIBOSOME BIOGENESIS PROTEIN RLP24-RELATED"/>
    <property type="match status" value="1"/>
</dbReference>
<comment type="caution">
    <text evidence="1">The sequence shown here is derived from an EMBL/GenBank/DDBJ whole genome shotgun (WGS) entry which is preliminary data.</text>
</comment>
<name>A0A445DBU9_ARAHY</name>
<dbReference type="GO" id="GO:0042273">
    <property type="term" value="P:ribosomal large subunit biogenesis"/>
    <property type="evidence" value="ECO:0007669"/>
    <property type="project" value="TreeGrafter"/>
</dbReference>
<dbReference type="GO" id="GO:0005730">
    <property type="term" value="C:nucleolus"/>
    <property type="evidence" value="ECO:0007669"/>
    <property type="project" value="TreeGrafter"/>
</dbReference>
<protein>
    <submittedName>
        <fullName evidence="1">Uncharacterized protein</fullName>
    </submittedName>
</protein>
<dbReference type="EMBL" id="SDMP01000004">
    <property type="protein sequence ID" value="RYR60617.1"/>
    <property type="molecule type" value="Genomic_DNA"/>
</dbReference>
<gene>
    <name evidence="1" type="ORF">Ahy_A04g017672</name>
</gene>
<dbReference type="InterPro" id="IPR056366">
    <property type="entry name" value="Ribosomal_eL24"/>
</dbReference>
<dbReference type="AlphaFoldDB" id="A0A445DBU9"/>
<evidence type="ECO:0000313" key="1">
    <source>
        <dbReference type="EMBL" id="RYR60617.1"/>
    </source>
</evidence>
<dbReference type="PANTHER" id="PTHR10792">
    <property type="entry name" value="60S RIBOSOMAL PROTEIN L24"/>
    <property type="match status" value="1"/>
</dbReference>
<dbReference type="Proteomes" id="UP000289738">
    <property type="component" value="Chromosome A04"/>
</dbReference>
<keyword evidence="2" id="KW-1185">Reference proteome</keyword>
<accession>A0A445DBU9</accession>
<proteinExistence type="predicted"/>
<sequence length="107" mass="12719">MTQDSTFEFERKQNKLERYDRNFAENVFKAIPKIDKTRITRDERYHKNRMKGNKVKVQREATKELEQGISLVKAPLALQQHPSLTLPKIKVMVVKISKANFRKYINK</sequence>
<reference evidence="1 2" key="1">
    <citation type="submission" date="2019-01" db="EMBL/GenBank/DDBJ databases">
        <title>Sequencing of cultivated peanut Arachis hypogaea provides insights into genome evolution and oil improvement.</title>
        <authorList>
            <person name="Chen X."/>
        </authorList>
    </citation>
    <scope>NUCLEOTIDE SEQUENCE [LARGE SCALE GENOMIC DNA]</scope>
    <source>
        <strain evidence="2">cv. Fuhuasheng</strain>
        <tissue evidence="1">Leaves</tissue>
    </source>
</reference>
<organism evidence="1 2">
    <name type="scientific">Arachis hypogaea</name>
    <name type="common">Peanut</name>
    <dbReference type="NCBI Taxonomy" id="3818"/>
    <lineage>
        <taxon>Eukaryota</taxon>
        <taxon>Viridiplantae</taxon>
        <taxon>Streptophyta</taxon>
        <taxon>Embryophyta</taxon>
        <taxon>Tracheophyta</taxon>
        <taxon>Spermatophyta</taxon>
        <taxon>Magnoliopsida</taxon>
        <taxon>eudicotyledons</taxon>
        <taxon>Gunneridae</taxon>
        <taxon>Pentapetalae</taxon>
        <taxon>rosids</taxon>
        <taxon>fabids</taxon>
        <taxon>Fabales</taxon>
        <taxon>Fabaceae</taxon>
        <taxon>Papilionoideae</taxon>
        <taxon>50 kb inversion clade</taxon>
        <taxon>dalbergioids sensu lato</taxon>
        <taxon>Dalbergieae</taxon>
        <taxon>Pterocarpus clade</taxon>
        <taxon>Arachis</taxon>
    </lineage>
</organism>